<keyword evidence="2" id="KW-1185">Reference proteome</keyword>
<protein>
    <recommendedName>
        <fullName evidence="3">Tyrosine-protein kinase ephrin type A/B receptor-like domain-containing protein</fullName>
    </recommendedName>
</protein>
<evidence type="ECO:0000313" key="2">
    <source>
        <dbReference type="Proteomes" id="UP000275408"/>
    </source>
</evidence>
<gene>
    <name evidence="1" type="ORF">pdam_00019588</name>
</gene>
<evidence type="ECO:0000313" key="1">
    <source>
        <dbReference type="EMBL" id="RMX56000.1"/>
    </source>
</evidence>
<dbReference type="OrthoDB" id="10062419at2759"/>
<comment type="caution">
    <text evidence="1">The sequence shown here is derived from an EMBL/GenBank/DDBJ whole genome shotgun (WGS) entry which is preliminary data.</text>
</comment>
<accession>A0A3M6UQR1</accession>
<evidence type="ECO:0008006" key="3">
    <source>
        <dbReference type="Google" id="ProtNLM"/>
    </source>
</evidence>
<sequence>MEERDMWGEVSRRSRKENSAMNATDFYAGDRFALFIDLRSTRDNDLHGSGLRFMDTKEVIQLAINRVRGMLNVTSSSTWMLSSTLSTKSLKAECAPSTSLHVILDNDQYGFRSGFIRSGGFYQDEMGQIECKRCSNGTFVSERRSPGTKATDCVACPYEKRGSEFKEKPFYECFIIIAERRNIPSQVRSPTRLLNIVHADAYTTSIGWIVSARAQHVHHTSNYQQDRMGGDGGSVVADSVQKGDCRKFPMRKDSKNITDL</sequence>
<proteinExistence type="predicted"/>
<dbReference type="Proteomes" id="UP000275408">
    <property type="component" value="Unassembled WGS sequence"/>
</dbReference>
<name>A0A3M6UQR1_POCDA</name>
<reference evidence="1 2" key="1">
    <citation type="journal article" date="2018" name="Sci. Rep.">
        <title>Comparative analysis of the Pocillopora damicornis genome highlights role of immune system in coral evolution.</title>
        <authorList>
            <person name="Cunning R."/>
            <person name="Bay R.A."/>
            <person name="Gillette P."/>
            <person name="Baker A.C."/>
            <person name="Traylor-Knowles N."/>
        </authorList>
    </citation>
    <scope>NUCLEOTIDE SEQUENCE [LARGE SCALE GENOMIC DNA]</scope>
    <source>
        <strain evidence="1">RSMAS</strain>
        <tissue evidence="1">Whole animal</tissue>
    </source>
</reference>
<dbReference type="AlphaFoldDB" id="A0A3M6UQR1"/>
<organism evidence="1 2">
    <name type="scientific">Pocillopora damicornis</name>
    <name type="common">Cauliflower coral</name>
    <name type="synonym">Millepora damicornis</name>
    <dbReference type="NCBI Taxonomy" id="46731"/>
    <lineage>
        <taxon>Eukaryota</taxon>
        <taxon>Metazoa</taxon>
        <taxon>Cnidaria</taxon>
        <taxon>Anthozoa</taxon>
        <taxon>Hexacorallia</taxon>
        <taxon>Scleractinia</taxon>
        <taxon>Astrocoeniina</taxon>
        <taxon>Pocilloporidae</taxon>
        <taxon>Pocillopora</taxon>
    </lineage>
</organism>
<dbReference type="EMBL" id="RCHS01000953">
    <property type="protein sequence ID" value="RMX56000.1"/>
    <property type="molecule type" value="Genomic_DNA"/>
</dbReference>